<comment type="caution">
    <text evidence="1">The sequence shown here is derived from an EMBL/GenBank/DDBJ whole genome shotgun (WGS) entry which is preliminary data.</text>
</comment>
<dbReference type="Proteomes" id="UP001066276">
    <property type="component" value="Chromosome 4_2"/>
</dbReference>
<keyword evidence="2" id="KW-1185">Reference proteome</keyword>
<accession>A0AAV7SJG3</accession>
<gene>
    <name evidence="1" type="ORF">NDU88_004638</name>
</gene>
<dbReference type="EMBL" id="JANPWB010000008">
    <property type="protein sequence ID" value="KAJ1164193.1"/>
    <property type="molecule type" value="Genomic_DNA"/>
</dbReference>
<proteinExistence type="predicted"/>
<name>A0AAV7SJG3_PLEWA</name>
<evidence type="ECO:0000313" key="1">
    <source>
        <dbReference type="EMBL" id="KAJ1164193.1"/>
    </source>
</evidence>
<organism evidence="1 2">
    <name type="scientific">Pleurodeles waltl</name>
    <name type="common">Iberian ribbed newt</name>
    <dbReference type="NCBI Taxonomy" id="8319"/>
    <lineage>
        <taxon>Eukaryota</taxon>
        <taxon>Metazoa</taxon>
        <taxon>Chordata</taxon>
        <taxon>Craniata</taxon>
        <taxon>Vertebrata</taxon>
        <taxon>Euteleostomi</taxon>
        <taxon>Amphibia</taxon>
        <taxon>Batrachia</taxon>
        <taxon>Caudata</taxon>
        <taxon>Salamandroidea</taxon>
        <taxon>Salamandridae</taxon>
        <taxon>Pleurodelinae</taxon>
        <taxon>Pleurodeles</taxon>
    </lineage>
</organism>
<protein>
    <submittedName>
        <fullName evidence="1">Uncharacterized protein</fullName>
    </submittedName>
</protein>
<sequence>TKAYKLTQRGRSDRDLVMGIILTLFEMLLYSADQPEFPVYLLEIGLPMRLPPLYVEAWT</sequence>
<feature type="non-terminal residue" evidence="1">
    <location>
        <position position="59"/>
    </location>
</feature>
<evidence type="ECO:0000313" key="2">
    <source>
        <dbReference type="Proteomes" id="UP001066276"/>
    </source>
</evidence>
<feature type="non-terminal residue" evidence="1">
    <location>
        <position position="1"/>
    </location>
</feature>
<dbReference type="AlphaFoldDB" id="A0AAV7SJG3"/>
<reference evidence="1" key="1">
    <citation type="journal article" date="2022" name="bioRxiv">
        <title>Sequencing and chromosome-scale assembly of the giantPleurodeles waltlgenome.</title>
        <authorList>
            <person name="Brown T."/>
            <person name="Elewa A."/>
            <person name="Iarovenko S."/>
            <person name="Subramanian E."/>
            <person name="Araus A.J."/>
            <person name="Petzold A."/>
            <person name="Susuki M."/>
            <person name="Suzuki K.-i.T."/>
            <person name="Hayashi T."/>
            <person name="Toyoda A."/>
            <person name="Oliveira C."/>
            <person name="Osipova E."/>
            <person name="Leigh N.D."/>
            <person name="Simon A."/>
            <person name="Yun M.H."/>
        </authorList>
    </citation>
    <scope>NUCLEOTIDE SEQUENCE</scope>
    <source>
        <strain evidence="1">20211129_DDA</strain>
        <tissue evidence="1">Liver</tissue>
    </source>
</reference>